<organism evidence="1 2">
    <name type="scientific">Fusarium mangiferae</name>
    <name type="common">Mango malformation disease fungus</name>
    <dbReference type="NCBI Taxonomy" id="192010"/>
    <lineage>
        <taxon>Eukaryota</taxon>
        <taxon>Fungi</taxon>
        <taxon>Dikarya</taxon>
        <taxon>Ascomycota</taxon>
        <taxon>Pezizomycotina</taxon>
        <taxon>Sordariomycetes</taxon>
        <taxon>Hypocreomycetidae</taxon>
        <taxon>Hypocreales</taxon>
        <taxon>Nectriaceae</taxon>
        <taxon>Fusarium</taxon>
        <taxon>Fusarium fujikuroi species complex</taxon>
    </lineage>
</organism>
<protein>
    <recommendedName>
        <fullName evidence="3">Apple domain-containing protein</fullName>
    </recommendedName>
</protein>
<dbReference type="GeneID" id="65093440"/>
<reference evidence="2" key="1">
    <citation type="journal article" date="2016" name="Genome Biol. Evol.">
        <title>Comparative 'omics' of the Fusarium fujikuroi species complex highlights differences in genetic potential and metabolite synthesis.</title>
        <authorList>
            <person name="Niehaus E.-M."/>
            <person name="Muensterkoetter M."/>
            <person name="Proctor R.H."/>
            <person name="Brown D.W."/>
            <person name="Sharon A."/>
            <person name="Idan Y."/>
            <person name="Oren-Young L."/>
            <person name="Sieber C.M."/>
            <person name="Novak O."/>
            <person name="Pencik A."/>
            <person name="Tarkowska D."/>
            <person name="Hromadova K."/>
            <person name="Freeman S."/>
            <person name="Maymon M."/>
            <person name="Elazar M."/>
            <person name="Youssef S.A."/>
            <person name="El-Shabrawy E.S.M."/>
            <person name="Shalaby A.B.A."/>
            <person name="Houterman P."/>
            <person name="Brock N.L."/>
            <person name="Burkhardt I."/>
            <person name="Tsavkelova E.A."/>
            <person name="Dickschat J.S."/>
            <person name="Galuszka P."/>
            <person name="Gueldener U."/>
            <person name="Tudzynski B."/>
        </authorList>
    </citation>
    <scope>NUCLEOTIDE SEQUENCE [LARGE SCALE GENOMIC DNA]</scope>
    <source>
        <strain evidence="2">MRC7560</strain>
    </source>
</reference>
<gene>
    <name evidence="1" type="ORF">FMAN_14191</name>
</gene>
<proteinExistence type="predicted"/>
<comment type="caution">
    <text evidence="1">The sequence shown here is derived from an EMBL/GenBank/DDBJ whole genome shotgun (WGS) entry which is preliminary data.</text>
</comment>
<name>A0A1L7UJB7_FUSMA</name>
<dbReference type="EMBL" id="FCQH01000022">
    <property type="protein sequence ID" value="CVL08145.1"/>
    <property type="molecule type" value="Genomic_DNA"/>
</dbReference>
<accession>A0A1L7UJB7</accession>
<dbReference type="VEuPathDB" id="FungiDB:FMAN_14191"/>
<dbReference type="Proteomes" id="UP000184255">
    <property type="component" value="Unassembled WGS sequence"/>
</dbReference>
<evidence type="ECO:0000313" key="1">
    <source>
        <dbReference type="EMBL" id="CVL08145.1"/>
    </source>
</evidence>
<dbReference type="RefSeq" id="XP_041690933.1">
    <property type="nucleotide sequence ID" value="XM_041825565.1"/>
</dbReference>
<keyword evidence="2" id="KW-1185">Reference proteome</keyword>
<evidence type="ECO:0000313" key="2">
    <source>
        <dbReference type="Proteomes" id="UP000184255"/>
    </source>
</evidence>
<dbReference type="AlphaFoldDB" id="A0A1L7UJB7"/>
<evidence type="ECO:0008006" key="3">
    <source>
        <dbReference type="Google" id="ProtNLM"/>
    </source>
</evidence>
<sequence>MSDTSRQRLWRTSLKGLIMVAINSLLFLLTLGAGAVASAANPSLVCATDLGTKSVKSIPTTTSTTVKKVTIIKKVIRKVNIIVVPIAKTTTVFTTQFVTVTTTANPDTKTATSTIISKSTLESTRIATATTTSTSTTTSTRFITSTVAEPAGFTAILDDPLYVAKRDAKKVGKLEMLSAQASSLYPQRVSCVREVPSYSTKIVSTTVQGGRTTLKAATKTKASTVTTTITSVEYPDDVSTTVTTTVSDTVTDYTDFTTTISLTQTVTIENQVPQSTIYDACRSENILVSANGGGRVVAWVDVTSDTIPTIFGDGYTPAACCAECVKRSNCRIGILGKLSGYDFTTSTTCAVFLASDTSKCADGQQPLFARYVTTNNSPLQPQYIYSNGPCGQLKNGGDLSNY</sequence>